<accession>A7HMG1</accession>
<evidence type="ECO:0000259" key="3">
    <source>
        <dbReference type="Pfam" id="PF06580"/>
    </source>
</evidence>
<dbReference type="EMBL" id="CP000771">
    <property type="protein sequence ID" value="ABS61094.1"/>
    <property type="molecule type" value="Genomic_DNA"/>
</dbReference>
<dbReference type="InterPro" id="IPR010559">
    <property type="entry name" value="Sig_transdc_His_kin_internal"/>
</dbReference>
<keyword evidence="2" id="KW-1133">Transmembrane helix</keyword>
<feature type="domain" description="Signal transduction histidine kinase internal region" evidence="3">
    <location>
        <begin position="173"/>
        <end position="251"/>
    </location>
</feature>
<organism evidence="4 5">
    <name type="scientific">Fervidobacterium nodosum (strain ATCC 35602 / DSM 5306 / Rt17-B1)</name>
    <dbReference type="NCBI Taxonomy" id="381764"/>
    <lineage>
        <taxon>Bacteria</taxon>
        <taxon>Thermotogati</taxon>
        <taxon>Thermotogota</taxon>
        <taxon>Thermotogae</taxon>
        <taxon>Thermotogales</taxon>
        <taxon>Fervidobacteriaceae</taxon>
        <taxon>Fervidobacterium</taxon>
    </lineage>
</organism>
<dbReference type="OrthoDB" id="2514702at2"/>
<keyword evidence="5" id="KW-1185">Reference proteome</keyword>
<dbReference type="HOGENOM" id="CLU_020473_1_1_0"/>
<name>A7HMG1_FERNB</name>
<feature type="transmembrane region" description="Helical" evidence="2">
    <location>
        <begin position="31"/>
        <end position="50"/>
    </location>
</feature>
<gene>
    <name evidence="4" type="ordered locus">Fnod_1247</name>
</gene>
<dbReference type="Pfam" id="PF06580">
    <property type="entry name" value="His_kinase"/>
    <property type="match status" value="1"/>
</dbReference>
<feature type="coiled-coil region" evidence="1">
    <location>
        <begin position="148"/>
        <end position="175"/>
    </location>
</feature>
<feature type="transmembrane region" description="Helical" evidence="2">
    <location>
        <begin position="92"/>
        <end position="110"/>
    </location>
</feature>
<keyword evidence="4" id="KW-0808">Transferase</keyword>
<evidence type="ECO:0000256" key="1">
    <source>
        <dbReference type="SAM" id="Coils"/>
    </source>
</evidence>
<dbReference type="GO" id="GO:0016020">
    <property type="term" value="C:membrane"/>
    <property type="evidence" value="ECO:0007669"/>
    <property type="project" value="InterPro"/>
</dbReference>
<keyword evidence="4" id="KW-0418">Kinase</keyword>
<dbReference type="InterPro" id="IPR036890">
    <property type="entry name" value="HATPase_C_sf"/>
</dbReference>
<evidence type="ECO:0000256" key="2">
    <source>
        <dbReference type="SAM" id="Phobius"/>
    </source>
</evidence>
<dbReference type="AlphaFoldDB" id="A7HMG1"/>
<reference evidence="4 5" key="2">
    <citation type="journal article" date="2009" name="Proc. Natl. Acad. Sci. U.S.A.">
        <title>On the chimeric nature, thermophilic origin, and phylogenetic placement of the Thermotogales.</title>
        <authorList>
            <person name="Zhaxybayeva O."/>
            <person name="Swithers K.S."/>
            <person name="Lapierre P."/>
            <person name="Fournier G.P."/>
            <person name="Bickhart D.M."/>
            <person name="DeBoy R.T."/>
            <person name="Nelson K.E."/>
            <person name="Nesbo C.L."/>
            <person name="Doolittle W.F."/>
            <person name="Gogarten J.P."/>
            <person name="Noll K.M."/>
        </authorList>
    </citation>
    <scope>NUCLEOTIDE SEQUENCE [LARGE SCALE GENOMIC DNA]</scope>
    <source>
        <strain evidence="5">ATCC 35602 / DSM 5306 / Rt17-B1</strain>
    </source>
</reference>
<reference evidence="4 5" key="1">
    <citation type="submission" date="2007-07" db="EMBL/GenBank/DDBJ databases">
        <title>Complete sequence of Fervidobacterium nodosum Rt17-B1.</title>
        <authorList>
            <consortium name="US DOE Joint Genome Institute"/>
            <person name="Copeland A."/>
            <person name="Lucas S."/>
            <person name="Lapidus A."/>
            <person name="Barry K."/>
            <person name="Glavina del Rio T."/>
            <person name="Dalin E."/>
            <person name="Tice H."/>
            <person name="Pitluck S."/>
            <person name="Saunders E."/>
            <person name="Brettin T."/>
            <person name="Bruce D."/>
            <person name="Detter J.C."/>
            <person name="Han C."/>
            <person name="Schmutz J."/>
            <person name="Larimer F."/>
            <person name="Land M."/>
            <person name="Hauser L."/>
            <person name="Kyrpides N."/>
            <person name="Mikhailova N."/>
            <person name="Nelson K."/>
            <person name="Gogarten J.P."/>
            <person name="Noll K."/>
            <person name="Richardson P."/>
        </authorList>
    </citation>
    <scope>NUCLEOTIDE SEQUENCE [LARGE SCALE GENOMIC DNA]</scope>
    <source>
        <strain evidence="5">ATCC 35602 / DSM 5306 / Rt17-B1</strain>
    </source>
</reference>
<feature type="transmembrane region" description="Helical" evidence="2">
    <location>
        <begin position="56"/>
        <end position="80"/>
    </location>
</feature>
<protein>
    <submittedName>
        <fullName evidence="4">Signal transduction histidine kinase, LytS</fullName>
    </submittedName>
</protein>
<proteinExistence type="predicted"/>
<evidence type="ECO:0000313" key="5">
    <source>
        <dbReference type="Proteomes" id="UP000002415"/>
    </source>
</evidence>
<keyword evidence="2" id="KW-0812">Transmembrane</keyword>
<dbReference type="InterPro" id="IPR050640">
    <property type="entry name" value="Bact_2-comp_sensor_kinase"/>
</dbReference>
<dbReference type="GO" id="GO:0000155">
    <property type="term" value="F:phosphorelay sensor kinase activity"/>
    <property type="evidence" value="ECO:0007669"/>
    <property type="project" value="InterPro"/>
</dbReference>
<dbReference type="SUPFAM" id="SSF55874">
    <property type="entry name" value="ATPase domain of HSP90 chaperone/DNA topoisomerase II/histidine kinase"/>
    <property type="match status" value="1"/>
</dbReference>
<dbReference type="PANTHER" id="PTHR34220">
    <property type="entry name" value="SENSOR HISTIDINE KINASE YPDA"/>
    <property type="match status" value="1"/>
</dbReference>
<dbReference type="KEGG" id="fno:Fnod_1247"/>
<feature type="transmembrane region" description="Helical" evidence="2">
    <location>
        <begin position="130"/>
        <end position="151"/>
    </location>
</feature>
<evidence type="ECO:0000313" key="4">
    <source>
        <dbReference type="EMBL" id="ABS61094.1"/>
    </source>
</evidence>
<keyword evidence="1" id="KW-0175">Coiled coil</keyword>
<dbReference type="Gene3D" id="3.30.565.10">
    <property type="entry name" value="Histidine kinase-like ATPase, C-terminal domain"/>
    <property type="match status" value="1"/>
</dbReference>
<sequence length="357" mass="40964">MFCKKYTIYSIIFITESQVEVEMKEVSDLKVVLFLQLLVLVIFVFSMYLLPSNLYFISILSIFVIVNTIGLSYYVLRILTENMKEKGIKLRWLYFTIMVVISLVTFSYLLSNIFKIWLKNYPESAILDFLNTLLIVLTLLLVSFGISYLTLKRELERQISENKRLEELKLKFQLESLKSKVNPHFLFNTIATALSMIEIDEDKDKIKNYLLEVGNLLRKSVDAPETWTINEEIELTKSYLSINKTRLGEKLDFEIFVADECLYKKIPALILQPVVENAVVHGISKSKKGGKIYISCTTINGQIVITVKDTGIGADKIVKGTGINLVEERLKLFSKNSTMEIVSKQNEGTTVKMIIKD</sequence>
<dbReference type="eggNOG" id="COG2972">
    <property type="taxonomic scope" value="Bacteria"/>
</dbReference>
<dbReference type="STRING" id="381764.Fnod_1247"/>
<dbReference type="PANTHER" id="PTHR34220:SF7">
    <property type="entry name" value="SENSOR HISTIDINE KINASE YPDA"/>
    <property type="match status" value="1"/>
</dbReference>
<dbReference type="Proteomes" id="UP000002415">
    <property type="component" value="Chromosome"/>
</dbReference>
<keyword evidence="2" id="KW-0472">Membrane</keyword>